<evidence type="ECO:0000313" key="2">
    <source>
        <dbReference type="Proteomes" id="UP000176445"/>
    </source>
</evidence>
<accession>A0A1F6CK58</accession>
<name>A0A1F6CK58_9BACT</name>
<dbReference type="Proteomes" id="UP000176445">
    <property type="component" value="Unassembled WGS sequence"/>
</dbReference>
<comment type="caution">
    <text evidence="1">The sequence shown here is derived from an EMBL/GenBank/DDBJ whole genome shotgun (WGS) entry which is preliminary data.</text>
</comment>
<sequence length="61" mass="7144">MTLYRVWLSESELLPVEFEADSAEEARRKIEAHIYEGTLWEETSIEMSEGCLEVHSVERVE</sequence>
<reference evidence="1 2" key="1">
    <citation type="journal article" date="2016" name="Nat. Commun.">
        <title>Thousands of microbial genomes shed light on interconnected biogeochemical processes in an aquifer system.</title>
        <authorList>
            <person name="Anantharaman K."/>
            <person name="Brown C.T."/>
            <person name="Hug L.A."/>
            <person name="Sharon I."/>
            <person name="Castelle C.J."/>
            <person name="Probst A.J."/>
            <person name="Thomas B.C."/>
            <person name="Singh A."/>
            <person name="Wilkins M.J."/>
            <person name="Karaoz U."/>
            <person name="Brodie E.L."/>
            <person name="Williams K.H."/>
            <person name="Hubbard S.S."/>
            <person name="Banfield J.F."/>
        </authorList>
    </citation>
    <scope>NUCLEOTIDE SEQUENCE [LARGE SCALE GENOMIC DNA]</scope>
</reference>
<proteinExistence type="predicted"/>
<evidence type="ECO:0000313" key="1">
    <source>
        <dbReference type="EMBL" id="OGG49380.1"/>
    </source>
</evidence>
<gene>
    <name evidence="1" type="ORF">A2704_04360</name>
</gene>
<dbReference type="AlphaFoldDB" id="A0A1F6CK58"/>
<dbReference type="EMBL" id="MFKW01000075">
    <property type="protein sequence ID" value="OGG49380.1"/>
    <property type="molecule type" value="Genomic_DNA"/>
</dbReference>
<organism evidence="1 2">
    <name type="scientific">Candidatus Kaiserbacteria bacterium RIFCSPHIGHO2_01_FULL_54_36b</name>
    <dbReference type="NCBI Taxonomy" id="1798483"/>
    <lineage>
        <taxon>Bacteria</taxon>
        <taxon>Candidatus Kaiseribacteriota</taxon>
    </lineage>
</organism>
<protein>
    <submittedName>
        <fullName evidence="1">Uncharacterized protein</fullName>
    </submittedName>
</protein>